<proteinExistence type="predicted"/>
<sequence>MVQATPQNYKQAYEQRLEKYSESAGASALFYFSDANSKEEQGLRIEAPEIMKEFVDKVPYGRDPVGTLFYNSIDDILGKTKYNVIYSDSSVPDADACVIVQFFGSTQDKFYAEFVGKDPARTVWWIVDGTQHSGGSWNPLSLVTSTAYVYKRSTESNVTISLNPIGKQVSFDVPSGFDTGKSVSVWGNLSTNNISKLAKGTKSVVNYNNDRIVLYPENGNTNMTAVFIPLETRASDVRALGDMRFTSSDQIALWDELQD</sequence>
<dbReference type="EMBL" id="SGPM01000090">
    <property type="protein sequence ID" value="THH30218.1"/>
    <property type="molecule type" value="Genomic_DNA"/>
</dbReference>
<comment type="caution">
    <text evidence="1">The sequence shown here is derived from an EMBL/GenBank/DDBJ whole genome shotgun (WGS) entry which is preliminary data.</text>
</comment>
<accession>A0A4S4MXN8</accession>
<dbReference type="OrthoDB" id="2964870at2759"/>
<protein>
    <submittedName>
        <fullName evidence="1">Uncharacterized protein</fullName>
    </submittedName>
</protein>
<reference evidence="1 2" key="1">
    <citation type="submission" date="2019-02" db="EMBL/GenBank/DDBJ databases">
        <title>Genome sequencing of the rare red list fungi Antrodiella citrinella (Flaviporus citrinellus).</title>
        <authorList>
            <person name="Buettner E."/>
            <person name="Kellner H."/>
        </authorList>
    </citation>
    <scope>NUCLEOTIDE SEQUENCE [LARGE SCALE GENOMIC DNA]</scope>
    <source>
        <strain evidence="1 2">DSM 108506</strain>
    </source>
</reference>
<evidence type="ECO:0000313" key="1">
    <source>
        <dbReference type="EMBL" id="THH30218.1"/>
    </source>
</evidence>
<name>A0A4S4MXN8_9APHY</name>
<gene>
    <name evidence="1" type="ORF">EUX98_g3983</name>
</gene>
<dbReference type="Proteomes" id="UP000308730">
    <property type="component" value="Unassembled WGS sequence"/>
</dbReference>
<evidence type="ECO:0000313" key="2">
    <source>
        <dbReference type="Proteomes" id="UP000308730"/>
    </source>
</evidence>
<dbReference type="AlphaFoldDB" id="A0A4S4MXN8"/>
<keyword evidence="2" id="KW-1185">Reference proteome</keyword>
<organism evidence="1 2">
    <name type="scientific">Antrodiella citrinella</name>
    <dbReference type="NCBI Taxonomy" id="2447956"/>
    <lineage>
        <taxon>Eukaryota</taxon>
        <taxon>Fungi</taxon>
        <taxon>Dikarya</taxon>
        <taxon>Basidiomycota</taxon>
        <taxon>Agaricomycotina</taxon>
        <taxon>Agaricomycetes</taxon>
        <taxon>Polyporales</taxon>
        <taxon>Steccherinaceae</taxon>
        <taxon>Antrodiella</taxon>
    </lineage>
</organism>